<dbReference type="PANTHER" id="PTHR23150:SF35">
    <property type="entry name" value="BLL6746 PROTEIN"/>
    <property type="match status" value="1"/>
</dbReference>
<accession>A0A450T811</accession>
<dbReference type="Gene3D" id="3.90.1580.10">
    <property type="entry name" value="paralog of FGE (formylglycine-generating enzyme)"/>
    <property type="match status" value="1"/>
</dbReference>
<dbReference type="EMBL" id="CAADFD010000075">
    <property type="protein sequence ID" value="VFJ62651.1"/>
    <property type="molecule type" value="Genomic_DNA"/>
</dbReference>
<evidence type="ECO:0000313" key="2">
    <source>
        <dbReference type="EMBL" id="VFJ62651.1"/>
    </source>
</evidence>
<dbReference type="AlphaFoldDB" id="A0A450T811"/>
<evidence type="ECO:0000259" key="1">
    <source>
        <dbReference type="Pfam" id="PF03781"/>
    </source>
</evidence>
<dbReference type="SUPFAM" id="SSF56436">
    <property type="entry name" value="C-type lectin-like"/>
    <property type="match status" value="1"/>
</dbReference>
<dbReference type="InterPro" id="IPR016187">
    <property type="entry name" value="CTDL_fold"/>
</dbReference>
<dbReference type="InterPro" id="IPR051043">
    <property type="entry name" value="Sulfatase_Mod_Factor_Kinase"/>
</dbReference>
<protein>
    <submittedName>
        <fullName evidence="2">Formylglycine-generating enzyme, required for sulfatase activity, contains SUMF1/FGE domain</fullName>
    </submittedName>
</protein>
<proteinExistence type="predicted"/>
<organism evidence="2">
    <name type="scientific">Candidatus Kentrum sp. FW</name>
    <dbReference type="NCBI Taxonomy" id="2126338"/>
    <lineage>
        <taxon>Bacteria</taxon>
        <taxon>Pseudomonadati</taxon>
        <taxon>Pseudomonadota</taxon>
        <taxon>Gammaproteobacteria</taxon>
        <taxon>Candidatus Kentrum</taxon>
    </lineage>
</organism>
<dbReference type="InterPro" id="IPR042095">
    <property type="entry name" value="SUMF_sf"/>
</dbReference>
<dbReference type="PANTHER" id="PTHR23150">
    <property type="entry name" value="SULFATASE MODIFYING FACTOR 1, 2"/>
    <property type="match status" value="1"/>
</dbReference>
<gene>
    <name evidence="2" type="ORF">BECKFW1821B_GA0114236_10752</name>
</gene>
<reference evidence="2" key="1">
    <citation type="submission" date="2019-02" db="EMBL/GenBank/DDBJ databases">
        <authorList>
            <person name="Gruber-Vodicka R. H."/>
            <person name="Seah K. B. B."/>
        </authorList>
    </citation>
    <scope>NUCLEOTIDE SEQUENCE</scope>
    <source>
        <strain evidence="2">BECK_BZ106</strain>
    </source>
</reference>
<feature type="domain" description="Sulfatase-modifying factor enzyme-like" evidence="1">
    <location>
        <begin position="478"/>
        <end position="708"/>
    </location>
</feature>
<dbReference type="GO" id="GO:0120147">
    <property type="term" value="F:formylglycine-generating oxidase activity"/>
    <property type="evidence" value="ECO:0007669"/>
    <property type="project" value="TreeGrafter"/>
</dbReference>
<dbReference type="Pfam" id="PF03781">
    <property type="entry name" value="FGE-sulfatase"/>
    <property type="match status" value="1"/>
</dbReference>
<sequence>MISTKQLEPLLKKLIPLEKKRALGIRDQETEELARIGDVFGSPLTLVKYYIEPYCQHHHPVDPGQDQQPTPTAVRSPVFSTIDAFLRGDLPLRGDNGRRMFVLSDAGIGKTSLLMMIKLTHLMGFRPQGPDCLLLQLGKDTLERIENHPDKANTILLLDALDKDPLAWGNIEKRLVSILAATDDYHRVIISCRTRFFLAGDSFGQPGKIQDIHTCPTISLLPFDNRQVSHYLAGHFPDHWRRFLRRENPVRRRARKLVSEVESLHSCPLLLGNIDAILVADEAGNRQWNSYSLREVLIARWLTREESRLRKQLRNPPHRKMLWDICARAAVFLQRKGRRFLSRADLDALAREFPPITSLQHFTMGGRSFLDCNADGDLRFSSATIREFLVAYSIINGQVTLSEAPSDASLHDSAGPNAQPDNVGDRIHVTDQLMVFLQEGFNGAVDFALLGQLDFGGRFCMPMPQLHFHDRLADGSQGPTMQWIPAGKFLMGSQEKEGHEREYPQHPVCIAAPFALGTYPVTFAQYDHFCDAVGRDKPPSRGWERGKHPVIHVSRQDALNYCAWLSRQSGHHYRLPSEAEWEYAVRAGTRTKYWWGDEVGAKRANCHGCGSLWDNKGVSPVGSFSPNPFGLFDAAGNVWEWTEDCWHGDYQDAPGDGRAWGPANGGDCSRRVVRGGSWIDAPKFLRSGFRDKDFACDANGNLGFRVARDF</sequence>
<name>A0A450T811_9GAMM</name>
<dbReference type="InterPro" id="IPR005532">
    <property type="entry name" value="SUMF_dom"/>
</dbReference>